<dbReference type="GO" id="GO:0000049">
    <property type="term" value="F:tRNA binding"/>
    <property type="evidence" value="ECO:0007669"/>
    <property type="project" value="UniProtKB-UniRule"/>
</dbReference>
<gene>
    <name evidence="7" type="primary">pth</name>
    <name evidence="10" type="ORF">COA71_03745</name>
</gene>
<dbReference type="EMBL" id="NVWI01000002">
    <property type="protein sequence ID" value="PCJ42632.1"/>
    <property type="molecule type" value="Genomic_DNA"/>
</dbReference>
<name>A0A2A5CFT9_9GAMM</name>
<comment type="catalytic activity">
    <reaction evidence="7 8">
        <text>an N-acyl-L-alpha-aminoacyl-tRNA + H2O = an N-acyl-L-amino acid + a tRNA + H(+)</text>
        <dbReference type="Rhea" id="RHEA:54448"/>
        <dbReference type="Rhea" id="RHEA-COMP:10123"/>
        <dbReference type="Rhea" id="RHEA-COMP:13883"/>
        <dbReference type="ChEBI" id="CHEBI:15377"/>
        <dbReference type="ChEBI" id="CHEBI:15378"/>
        <dbReference type="ChEBI" id="CHEBI:59874"/>
        <dbReference type="ChEBI" id="CHEBI:78442"/>
        <dbReference type="ChEBI" id="CHEBI:138191"/>
        <dbReference type="EC" id="3.1.1.29"/>
    </reaction>
</comment>
<dbReference type="PANTHER" id="PTHR17224:SF1">
    <property type="entry name" value="PEPTIDYL-TRNA HYDROLASE"/>
    <property type="match status" value="1"/>
</dbReference>
<dbReference type="AlphaFoldDB" id="A0A2A5CFT9"/>
<evidence type="ECO:0000256" key="3">
    <source>
        <dbReference type="ARBA" id="ARBA00022801"/>
    </source>
</evidence>
<keyword evidence="4 7" id="KW-0694">RNA-binding</keyword>
<evidence type="ECO:0000256" key="6">
    <source>
        <dbReference type="ARBA" id="ARBA00050038"/>
    </source>
</evidence>
<feature type="binding site" evidence="7">
    <location>
        <position position="116"/>
    </location>
    <ligand>
        <name>tRNA</name>
        <dbReference type="ChEBI" id="CHEBI:17843"/>
    </ligand>
</feature>
<comment type="caution">
    <text evidence="10">The sequence shown here is derived from an EMBL/GenBank/DDBJ whole genome shotgun (WGS) entry which is preliminary data.</text>
</comment>
<keyword evidence="3 7" id="KW-0378">Hydrolase</keyword>
<evidence type="ECO:0000256" key="7">
    <source>
        <dbReference type="HAMAP-Rule" id="MF_00083"/>
    </source>
</evidence>
<dbReference type="PROSITE" id="PS01196">
    <property type="entry name" value="PEPT_TRNA_HYDROL_2"/>
    <property type="match status" value="1"/>
</dbReference>
<evidence type="ECO:0000313" key="10">
    <source>
        <dbReference type="EMBL" id="PCJ42632.1"/>
    </source>
</evidence>
<dbReference type="GO" id="GO:0006515">
    <property type="term" value="P:protein quality control for misfolded or incompletely synthesized proteins"/>
    <property type="evidence" value="ECO:0007669"/>
    <property type="project" value="UniProtKB-UniRule"/>
</dbReference>
<comment type="function">
    <text evidence="7">Catalyzes the release of premature peptidyl moieties from peptidyl-tRNA molecules trapped in stalled 50S ribosomal subunits, and thus maintains levels of free tRNAs and 50S ribosomes.</text>
</comment>
<dbReference type="NCBIfam" id="TIGR00447">
    <property type="entry name" value="pth"/>
    <property type="match status" value="1"/>
</dbReference>
<dbReference type="EC" id="3.1.1.29" evidence="1 7"/>
<evidence type="ECO:0000256" key="8">
    <source>
        <dbReference type="RuleBase" id="RU000673"/>
    </source>
</evidence>
<organism evidence="10 11">
    <name type="scientific">SAR86 cluster bacterium</name>
    <dbReference type="NCBI Taxonomy" id="2030880"/>
    <lineage>
        <taxon>Bacteria</taxon>
        <taxon>Pseudomonadati</taxon>
        <taxon>Pseudomonadota</taxon>
        <taxon>Gammaproteobacteria</taxon>
        <taxon>SAR86 cluster</taxon>
    </lineage>
</organism>
<feature type="active site" description="Proton acceptor" evidence="7">
    <location>
        <position position="22"/>
    </location>
</feature>
<dbReference type="FunFam" id="3.40.50.1470:FF:000001">
    <property type="entry name" value="Peptidyl-tRNA hydrolase"/>
    <property type="match status" value="1"/>
</dbReference>
<dbReference type="InterPro" id="IPR001328">
    <property type="entry name" value="Pept_tRNA_hydro"/>
</dbReference>
<dbReference type="HAMAP" id="MF_00083">
    <property type="entry name" value="Pept_tRNA_hydro_bact"/>
    <property type="match status" value="1"/>
</dbReference>
<comment type="subcellular location">
    <subcellularLocation>
        <location evidence="7">Cytoplasm</location>
    </subcellularLocation>
</comment>
<dbReference type="GO" id="GO:0005737">
    <property type="term" value="C:cytoplasm"/>
    <property type="evidence" value="ECO:0007669"/>
    <property type="project" value="UniProtKB-SubCell"/>
</dbReference>
<reference evidence="11" key="1">
    <citation type="submission" date="2017-08" db="EMBL/GenBank/DDBJ databases">
        <title>A dynamic microbial community with high functional redundancy inhabits the cold, oxic subseafloor aquifer.</title>
        <authorList>
            <person name="Tully B.J."/>
            <person name="Wheat C.G."/>
            <person name="Glazer B.T."/>
            <person name="Huber J.A."/>
        </authorList>
    </citation>
    <scope>NUCLEOTIDE SEQUENCE [LARGE SCALE GENOMIC DNA]</scope>
</reference>
<comment type="function">
    <text evidence="7">Hydrolyzes ribosome-free peptidyl-tRNAs (with 1 or more amino acids incorporated), which drop off the ribosome during protein synthesis, or as a result of ribosome stalling.</text>
</comment>
<keyword evidence="7" id="KW-0963">Cytoplasm</keyword>
<feature type="binding site" evidence="7">
    <location>
        <position position="68"/>
    </location>
    <ligand>
        <name>tRNA</name>
        <dbReference type="ChEBI" id="CHEBI:17843"/>
    </ligand>
</feature>
<evidence type="ECO:0000313" key="11">
    <source>
        <dbReference type="Proteomes" id="UP000228987"/>
    </source>
</evidence>
<evidence type="ECO:0000256" key="4">
    <source>
        <dbReference type="ARBA" id="ARBA00022884"/>
    </source>
</evidence>
<dbReference type="InterPro" id="IPR036416">
    <property type="entry name" value="Pept_tRNA_hydro_sf"/>
</dbReference>
<sequence length="195" mass="21214">MSGIKLIVGLGNPGPQYRFTRHNAGAMFLESLCDDYKGELKAETKFFGMSGRVNINGEDVRLLFPATFMNKSGQSVAALVNYFKIEPLEILIAYDELDLPVGTTRLKKGGGHGGHNGIRDIIKAIGSQDFNRLRIGIGHPGEASKVSNYVLGEPSKTDANQIQADIDKSISILPLLVKGEFQDAMLRLHTKPGSE</sequence>
<feature type="binding site" evidence="7">
    <location>
        <position position="17"/>
    </location>
    <ligand>
        <name>tRNA</name>
        <dbReference type="ChEBI" id="CHEBI:17843"/>
    </ligand>
</feature>
<dbReference type="Pfam" id="PF01195">
    <property type="entry name" value="Pept_tRNA_hydro"/>
    <property type="match status" value="1"/>
</dbReference>
<dbReference type="Gene3D" id="3.40.50.1470">
    <property type="entry name" value="Peptidyl-tRNA hydrolase"/>
    <property type="match status" value="1"/>
</dbReference>
<comment type="subunit">
    <text evidence="7">Monomer.</text>
</comment>
<dbReference type="GO" id="GO:0072344">
    <property type="term" value="P:rescue of stalled ribosome"/>
    <property type="evidence" value="ECO:0007669"/>
    <property type="project" value="UniProtKB-UniRule"/>
</dbReference>
<dbReference type="InterPro" id="IPR018171">
    <property type="entry name" value="Pept_tRNA_hydro_CS"/>
</dbReference>
<dbReference type="CDD" id="cd00462">
    <property type="entry name" value="PTH"/>
    <property type="match status" value="1"/>
</dbReference>
<comment type="similarity">
    <text evidence="5 7 9">Belongs to the PTH family.</text>
</comment>
<feature type="site" description="Stabilizes the basic form of H active site to accept a proton" evidence="7">
    <location>
        <position position="95"/>
    </location>
</feature>
<dbReference type="Proteomes" id="UP000228987">
    <property type="component" value="Unassembled WGS sequence"/>
</dbReference>
<evidence type="ECO:0000256" key="9">
    <source>
        <dbReference type="RuleBase" id="RU004320"/>
    </source>
</evidence>
<proteinExistence type="inferred from homology"/>
<dbReference type="PROSITE" id="PS01195">
    <property type="entry name" value="PEPT_TRNA_HYDROL_1"/>
    <property type="match status" value="1"/>
</dbReference>
<evidence type="ECO:0000256" key="2">
    <source>
        <dbReference type="ARBA" id="ARBA00022555"/>
    </source>
</evidence>
<accession>A0A2A5CFT9</accession>
<feature type="site" description="Discriminates between blocked and unblocked aminoacyl-tRNA" evidence="7">
    <location>
        <position position="12"/>
    </location>
</feature>
<protein>
    <recommendedName>
        <fullName evidence="6 7">Peptidyl-tRNA hydrolase</fullName>
        <shortName evidence="7">Pth</shortName>
        <ecNumber evidence="1 7">3.1.1.29</ecNumber>
    </recommendedName>
</protein>
<dbReference type="GO" id="GO:0004045">
    <property type="term" value="F:peptidyl-tRNA hydrolase activity"/>
    <property type="evidence" value="ECO:0007669"/>
    <property type="project" value="UniProtKB-UniRule"/>
</dbReference>
<dbReference type="PANTHER" id="PTHR17224">
    <property type="entry name" value="PEPTIDYL-TRNA HYDROLASE"/>
    <property type="match status" value="1"/>
</dbReference>
<dbReference type="SUPFAM" id="SSF53178">
    <property type="entry name" value="Peptidyl-tRNA hydrolase-like"/>
    <property type="match status" value="1"/>
</dbReference>
<evidence type="ECO:0000256" key="1">
    <source>
        <dbReference type="ARBA" id="ARBA00013260"/>
    </source>
</evidence>
<evidence type="ECO:0000256" key="5">
    <source>
        <dbReference type="ARBA" id="ARBA00038063"/>
    </source>
</evidence>
<keyword evidence="2 7" id="KW-0820">tRNA-binding</keyword>
<feature type="binding site" evidence="7">
    <location>
        <position position="70"/>
    </location>
    <ligand>
        <name>tRNA</name>
        <dbReference type="ChEBI" id="CHEBI:17843"/>
    </ligand>
</feature>